<feature type="domain" description="PAC" evidence="14">
    <location>
        <begin position="52"/>
        <end position="104"/>
    </location>
</feature>
<evidence type="ECO:0000313" key="15">
    <source>
        <dbReference type="EMBL" id="ACL23334.1"/>
    </source>
</evidence>
<dbReference type="Gene3D" id="3.40.50.2300">
    <property type="match status" value="1"/>
</dbReference>
<name>B8G330_CHLAD</name>
<evidence type="ECO:0000256" key="9">
    <source>
        <dbReference type="PROSITE-ProRule" id="PRU00169"/>
    </source>
</evidence>
<comment type="catalytic activity">
    <reaction evidence="1">
        <text>ATP + protein L-histidine = ADP + protein N-phospho-L-histidine.</text>
        <dbReference type="EC" id="2.7.13.3"/>
    </reaction>
</comment>
<dbReference type="KEGG" id="cag:Cagg_0388"/>
<keyword evidence="16" id="KW-1185">Reference proteome</keyword>
<dbReference type="EMBL" id="CP001337">
    <property type="protein sequence ID" value="ACL23334.1"/>
    <property type="molecule type" value="Genomic_DNA"/>
</dbReference>
<dbReference type="eggNOG" id="COG0784">
    <property type="taxonomic scope" value="Bacteria"/>
</dbReference>
<proteinExistence type="predicted"/>
<feature type="domain" description="Response regulatory" evidence="12">
    <location>
        <begin position="675"/>
        <end position="789"/>
    </location>
</feature>
<dbReference type="SMART" id="SM00065">
    <property type="entry name" value="GAF"/>
    <property type="match status" value="1"/>
</dbReference>
<dbReference type="CDD" id="cd00130">
    <property type="entry name" value="PAS"/>
    <property type="match status" value="2"/>
</dbReference>
<evidence type="ECO:0000256" key="8">
    <source>
        <dbReference type="ARBA" id="ARBA00023012"/>
    </source>
</evidence>
<keyword evidence="10" id="KW-0175">Coiled coil</keyword>
<dbReference type="PROSITE" id="PS50113">
    <property type="entry name" value="PAC"/>
    <property type="match status" value="2"/>
</dbReference>
<evidence type="ECO:0000256" key="7">
    <source>
        <dbReference type="ARBA" id="ARBA00022840"/>
    </source>
</evidence>
<evidence type="ECO:0000259" key="13">
    <source>
        <dbReference type="PROSITE" id="PS50112"/>
    </source>
</evidence>
<dbReference type="SUPFAM" id="SSF55781">
    <property type="entry name" value="GAF domain-like"/>
    <property type="match status" value="1"/>
</dbReference>
<dbReference type="InterPro" id="IPR001789">
    <property type="entry name" value="Sig_transdc_resp-reg_receiver"/>
</dbReference>
<dbReference type="Gene3D" id="3.30.450.20">
    <property type="entry name" value="PAS domain"/>
    <property type="match status" value="2"/>
</dbReference>
<dbReference type="InterPro" id="IPR004358">
    <property type="entry name" value="Sig_transdc_His_kin-like_C"/>
</dbReference>
<keyword evidence="8" id="KW-0902">Two-component regulatory system</keyword>
<dbReference type="AlphaFoldDB" id="B8G330"/>
<dbReference type="InterPro" id="IPR003661">
    <property type="entry name" value="HisK_dim/P_dom"/>
</dbReference>
<dbReference type="Proteomes" id="UP000002508">
    <property type="component" value="Chromosome"/>
</dbReference>
<dbReference type="InterPro" id="IPR003018">
    <property type="entry name" value="GAF"/>
</dbReference>
<dbReference type="SUPFAM" id="SSF52172">
    <property type="entry name" value="CheY-like"/>
    <property type="match status" value="1"/>
</dbReference>
<evidence type="ECO:0000256" key="1">
    <source>
        <dbReference type="ARBA" id="ARBA00000085"/>
    </source>
</evidence>
<dbReference type="Gene3D" id="1.10.287.130">
    <property type="match status" value="1"/>
</dbReference>
<dbReference type="eggNOG" id="COG2202">
    <property type="taxonomic scope" value="Bacteria"/>
</dbReference>
<sequence length="793" mass="89471">MADPMILVDRHGYIVDYNPAAQQLFSISKQSYQPLVNVLPWPALHTVADTLETVRVELNCPAHPDRFFDITIVPVESHDGSPSGRLFVFREITERRRSEQRVKEALQRFTDIIEQTPLVAIQRFDHHGVILEWNRVCEQFYGYTAAEACGRRVQDLILSGHAVTEFEQQIEQIWATGQPVPARKWQVRTKNGEERWLYSAMFPLFSQGQVSDIVCMDVDITDLYRAEENLRRQRDQLDTLYRLTLDWLNRRNGKDLLQAITDSAYRLLNVRYVELLLAEDDRTLAIRACTPLLPTQIESAALAALSWRAFQSRQPEIVLDYTQWPERTPDYEPLNFGPAMTLPIIVGDECLGVIGMARARQEKPFSSDEIQHAVLLTQLAALVLDNANLYSQAQRELAERKQAEEQRAKLQAQLVQAQKMEAIGQLAGGIAHDFNNILTVITGSVELAMLEIDSDHAIYPELEAIRQSAARAGELVRQLLTFARRQPGQPQLVDVNRQINDTMNMMRRLIGEHIQLQLQLDEHIERVMIDPAQLEQVLINLVVNARDAMPNGGELTIRTTSQYFSVNDLPPLRQIQAGKYVLLSVCDTGVGIAEQIRPHIFEPYFTTKPMGQGSGLGLAICDGIVTQHGGFLTVDSQPGYGSCFTVALPAVVTELQQVVNVHTADTTTRMTGHEVVLFVEDDPNVRQLGVRLLREHGYTVLEAKDANEALQLAQQYGDRVQILITDVVLPQTDGLTLARQLQSALPHLHIILMSGYLQRMLADGSTPPYPVLAKPFNRYQLLSLIRQTIDRVA</sequence>
<evidence type="ECO:0000256" key="10">
    <source>
        <dbReference type="SAM" id="Coils"/>
    </source>
</evidence>
<dbReference type="SMART" id="SM00387">
    <property type="entry name" value="HATPase_c"/>
    <property type="match status" value="1"/>
</dbReference>
<dbReference type="Pfam" id="PF02518">
    <property type="entry name" value="HATPase_c"/>
    <property type="match status" value="1"/>
</dbReference>
<accession>B8G330</accession>
<feature type="modified residue" description="4-aspartylphosphate" evidence="9">
    <location>
        <position position="726"/>
    </location>
</feature>
<dbReference type="InterPro" id="IPR003594">
    <property type="entry name" value="HATPase_dom"/>
</dbReference>
<dbReference type="PANTHER" id="PTHR43065">
    <property type="entry name" value="SENSOR HISTIDINE KINASE"/>
    <property type="match status" value="1"/>
</dbReference>
<dbReference type="InterPro" id="IPR029016">
    <property type="entry name" value="GAF-like_dom_sf"/>
</dbReference>
<dbReference type="HOGENOM" id="CLU_000445_114_51_0"/>
<dbReference type="SMART" id="SM00448">
    <property type="entry name" value="REC"/>
    <property type="match status" value="1"/>
</dbReference>
<dbReference type="GO" id="GO:0005524">
    <property type="term" value="F:ATP binding"/>
    <property type="evidence" value="ECO:0007669"/>
    <property type="project" value="UniProtKB-KW"/>
</dbReference>
<dbReference type="InterPro" id="IPR036097">
    <property type="entry name" value="HisK_dim/P_sf"/>
</dbReference>
<dbReference type="GO" id="GO:0000155">
    <property type="term" value="F:phosphorelay sensor kinase activity"/>
    <property type="evidence" value="ECO:0007669"/>
    <property type="project" value="InterPro"/>
</dbReference>
<dbReference type="PANTHER" id="PTHR43065:SF46">
    <property type="entry name" value="C4-DICARBOXYLATE TRANSPORT SENSOR PROTEIN DCTB"/>
    <property type="match status" value="1"/>
</dbReference>
<dbReference type="InterPro" id="IPR036890">
    <property type="entry name" value="HATPase_C_sf"/>
</dbReference>
<dbReference type="SMART" id="SM00388">
    <property type="entry name" value="HisKA"/>
    <property type="match status" value="1"/>
</dbReference>
<dbReference type="SMART" id="SM00091">
    <property type="entry name" value="PAS"/>
    <property type="match status" value="2"/>
</dbReference>
<dbReference type="Pfam" id="PF08448">
    <property type="entry name" value="PAS_4"/>
    <property type="match status" value="2"/>
</dbReference>
<dbReference type="EC" id="2.7.13.3" evidence="2"/>
<dbReference type="Pfam" id="PF13185">
    <property type="entry name" value="GAF_2"/>
    <property type="match status" value="1"/>
</dbReference>
<evidence type="ECO:0000256" key="3">
    <source>
        <dbReference type="ARBA" id="ARBA00022553"/>
    </source>
</evidence>
<dbReference type="CDD" id="cd00082">
    <property type="entry name" value="HisKA"/>
    <property type="match status" value="1"/>
</dbReference>
<dbReference type="eggNOG" id="COG3852">
    <property type="taxonomic scope" value="Bacteria"/>
</dbReference>
<keyword evidence="4" id="KW-0808">Transferase</keyword>
<dbReference type="InterPro" id="IPR013656">
    <property type="entry name" value="PAS_4"/>
</dbReference>
<feature type="domain" description="PAC" evidence="14">
    <location>
        <begin position="181"/>
        <end position="232"/>
    </location>
</feature>
<keyword evidence="7" id="KW-0067">ATP-binding</keyword>
<evidence type="ECO:0000256" key="2">
    <source>
        <dbReference type="ARBA" id="ARBA00012438"/>
    </source>
</evidence>
<reference evidence="15" key="1">
    <citation type="submission" date="2008-12" db="EMBL/GenBank/DDBJ databases">
        <title>Complete sequence of Chloroflexus aggregans DSM 9485.</title>
        <authorList>
            <consortium name="US DOE Joint Genome Institute"/>
            <person name="Lucas S."/>
            <person name="Copeland A."/>
            <person name="Lapidus A."/>
            <person name="Glavina del Rio T."/>
            <person name="Dalin E."/>
            <person name="Tice H."/>
            <person name="Pitluck S."/>
            <person name="Foster B."/>
            <person name="Larimer F."/>
            <person name="Land M."/>
            <person name="Hauser L."/>
            <person name="Kyrpides N."/>
            <person name="Mikhailova N."/>
            <person name="Bryant D."/>
            <person name="Richardson P."/>
        </authorList>
    </citation>
    <scope>NUCLEOTIDE SEQUENCE</scope>
    <source>
        <strain evidence="15">DSM 9485</strain>
    </source>
</reference>
<dbReference type="SUPFAM" id="SSF55874">
    <property type="entry name" value="ATPase domain of HSP90 chaperone/DNA topoisomerase II/histidine kinase"/>
    <property type="match status" value="1"/>
</dbReference>
<evidence type="ECO:0000256" key="4">
    <source>
        <dbReference type="ARBA" id="ARBA00022679"/>
    </source>
</evidence>
<dbReference type="STRING" id="326427.Cagg_0388"/>
<dbReference type="Pfam" id="PF00072">
    <property type="entry name" value="Response_reg"/>
    <property type="match status" value="1"/>
</dbReference>
<dbReference type="eggNOG" id="COG4191">
    <property type="taxonomic scope" value="Bacteria"/>
</dbReference>
<dbReference type="InterPro" id="IPR005467">
    <property type="entry name" value="His_kinase_dom"/>
</dbReference>
<dbReference type="eggNOG" id="COG2203">
    <property type="taxonomic scope" value="Bacteria"/>
</dbReference>
<feature type="coiled-coil region" evidence="10">
    <location>
        <begin position="386"/>
        <end position="420"/>
    </location>
</feature>
<dbReference type="Pfam" id="PF00512">
    <property type="entry name" value="HisKA"/>
    <property type="match status" value="1"/>
</dbReference>
<dbReference type="PROSITE" id="PS50112">
    <property type="entry name" value="PAS"/>
    <property type="match status" value="1"/>
</dbReference>
<dbReference type="PRINTS" id="PR00344">
    <property type="entry name" value="BCTRLSENSOR"/>
</dbReference>
<feature type="domain" description="Histidine kinase" evidence="11">
    <location>
        <begin position="429"/>
        <end position="652"/>
    </location>
</feature>
<keyword evidence="6 15" id="KW-0418">Kinase</keyword>
<dbReference type="Gene3D" id="3.30.565.10">
    <property type="entry name" value="Histidine kinase-like ATPase, C-terminal domain"/>
    <property type="match status" value="1"/>
</dbReference>
<dbReference type="NCBIfam" id="TIGR00229">
    <property type="entry name" value="sensory_box"/>
    <property type="match status" value="1"/>
</dbReference>
<dbReference type="InterPro" id="IPR000014">
    <property type="entry name" value="PAS"/>
</dbReference>
<dbReference type="InterPro" id="IPR035965">
    <property type="entry name" value="PAS-like_dom_sf"/>
</dbReference>
<dbReference type="PROSITE" id="PS50110">
    <property type="entry name" value="RESPONSE_REGULATORY"/>
    <property type="match status" value="1"/>
</dbReference>
<dbReference type="SUPFAM" id="SSF55785">
    <property type="entry name" value="PYP-like sensor domain (PAS domain)"/>
    <property type="match status" value="2"/>
</dbReference>
<dbReference type="InterPro" id="IPR011006">
    <property type="entry name" value="CheY-like_superfamily"/>
</dbReference>
<dbReference type="Gene3D" id="3.30.450.40">
    <property type="match status" value="1"/>
</dbReference>
<dbReference type="InterPro" id="IPR000700">
    <property type="entry name" value="PAS-assoc_C"/>
</dbReference>
<feature type="domain" description="PAS" evidence="13">
    <location>
        <begin position="105"/>
        <end position="157"/>
    </location>
</feature>
<keyword evidence="3 9" id="KW-0597">Phosphoprotein</keyword>
<dbReference type="PROSITE" id="PS50109">
    <property type="entry name" value="HIS_KIN"/>
    <property type="match status" value="1"/>
</dbReference>
<protein>
    <recommendedName>
        <fullName evidence="2">histidine kinase</fullName>
        <ecNumber evidence="2">2.7.13.3</ecNumber>
    </recommendedName>
</protein>
<evidence type="ECO:0000256" key="5">
    <source>
        <dbReference type="ARBA" id="ARBA00022741"/>
    </source>
</evidence>
<evidence type="ECO:0000259" key="14">
    <source>
        <dbReference type="PROSITE" id="PS50113"/>
    </source>
</evidence>
<evidence type="ECO:0000259" key="11">
    <source>
        <dbReference type="PROSITE" id="PS50109"/>
    </source>
</evidence>
<evidence type="ECO:0000259" key="12">
    <source>
        <dbReference type="PROSITE" id="PS50110"/>
    </source>
</evidence>
<evidence type="ECO:0000256" key="6">
    <source>
        <dbReference type="ARBA" id="ARBA00022777"/>
    </source>
</evidence>
<keyword evidence="5" id="KW-0547">Nucleotide-binding</keyword>
<evidence type="ECO:0000313" key="16">
    <source>
        <dbReference type="Proteomes" id="UP000002508"/>
    </source>
</evidence>
<organism evidence="15 16">
    <name type="scientific">Chloroflexus aggregans (strain MD-66 / DSM 9485)</name>
    <dbReference type="NCBI Taxonomy" id="326427"/>
    <lineage>
        <taxon>Bacteria</taxon>
        <taxon>Bacillati</taxon>
        <taxon>Chloroflexota</taxon>
        <taxon>Chloroflexia</taxon>
        <taxon>Chloroflexales</taxon>
        <taxon>Chloroflexineae</taxon>
        <taxon>Chloroflexaceae</taxon>
        <taxon>Chloroflexus</taxon>
    </lineage>
</organism>
<gene>
    <name evidence="15" type="ordered locus">Cagg_0388</name>
</gene>
<dbReference type="SUPFAM" id="SSF47384">
    <property type="entry name" value="Homodimeric domain of signal transducing histidine kinase"/>
    <property type="match status" value="1"/>
</dbReference>